<gene>
    <name evidence="3" type="primary">LOC100909129</name>
</gene>
<evidence type="ECO:0000313" key="2">
    <source>
        <dbReference type="Proteomes" id="UP000694867"/>
    </source>
</evidence>
<evidence type="ECO:0000313" key="3">
    <source>
        <dbReference type="RefSeq" id="XP_018495760.1"/>
    </source>
</evidence>
<keyword evidence="1" id="KW-0812">Transmembrane</keyword>
<organism evidence="2 3">
    <name type="scientific">Galendromus occidentalis</name>
    <name type="common">western predatory mite</name>
    <dbReference type="NCBI Taxonomy" id="34638"/>
    <lineage>
        <taxon>Eukaryota</taxon>
        <taxon>Metazoa</taxon>
        <taxon>Ecdysozoa</taxon>
        <taxon>Arthropoda</taxon>
        <taxon>Chelicerata</taxon>
        <taxon>Arachnida</taxon>
        <taxon>Acari</taxon>
        <taxon>Parasitiformes</taxon>
        <taxon>Mesostigmata</taxon>
        <taxon>Gamasina</taxon>
        <taxon>Phytoseioidea</taxon>
        <taxon>Phytoseiidae</taxon>
        <taxon>Typhlodrominae</taxon>
        <taxon>Galendromus</taxon>
    </lineage>
</organism>
<dbReference type="Pfam" id="PF16054">
    <property type="entry name" value="TMEM72"/>
    <property type="match status" value="1"/>
</dbReference>
<keyword evidence="2" id="KW-1185">Reference proteome</keyword>
<protein>
    <submittedName>
        <fullName evidence="3">Uncharacterized protein LOC100909129</fullName>
    </submittedName>
</protein>
<feature type="transmembrane region" description="Helical" evidence="1">
    <location>
        <begin position="55"/>
        <end position="77"/>
    </location>
</feature>
<dbReference type="GeneID" id="100909129"/>
<evidence type="ECO:0000256" key="1">
    <source>
        <dbReference type="SAM" id="Phobius"/>
    </source>
</evidence>
<keyword evidence="1" id="KW-0472">Membrane</keyword>
<dbReference type="PANTHER" id="PTHR28474">
    <property type="entry name" value="TRANSMEMBRANE PROTEIN 72"/>
    <property type="match status" value="1"/>
</dbReference>
<dbReference type="InterPro" id="IPR032055">
    <property type="entry name" value="TMEM72"/>
</dbReference>
<name>A0AAJ7L6S1_9ACAR</name>
<dbReference type="AlphaFoldDB" id="A0AAJ7L6S1"/>
<reference evidence="3" key="1">
    <citation type="submission" date="2025-08" db="UniProtKB">
        <authorList>
            <consortium name="RefSeq"/>
        </authorList>
    </citation>
    <scope>IDENTIFICATION</scope>
</reference>
<proteinExistence type="predicted"/>
<dbReference type="PANTHER" id="PTHR28474:SF1">
    <property type="entry name" value="TRANSMEMBRANE PROTEIN 72"/>
    <property type="match status" value="1"/>
</dbReference>
<dbReference type="KEGG" id="goe:100909129"/>
<accession>A0AAJ7L6S1</accession>
<keyword evidence="1" id="KW-1133">Transmembrane helix</keyword>
<feature type="transmembrane region" description="Helical" evidence="1">
    <location>
        <begin position="122"/>
        <end position="146"/>
    </location>
</feature>
<sequence>MFERTYVDTSPLWVEESAQLLDILIPILRFTGVLTTIVLWGVAVELCVRHSPLGFFLVACGVFVSVMELAFVVDFWLEVHNRSDLAWRWWRCIRCLDFVPKAIIYAFLSGMCFLYQHGDDIWLPMMSAVMFIVLAVMYLIVGVLIYMRIKREQDFPAFEVDLSFPEPASLIQQEEIILL</sequence>
<dbReference type="Proteomes" id="UP000694867">
    <property type="component" value="Unplaced"/>
</dbReference>
<dbReference type="RefSeq" id="XP_018495760.1">
    <property type="nucleotide sequence ID" value="XM_018640244.2"/>
</dbReference>
<feature type="transmembrane region" description="Helical" evidence="1">
    <location>
        <begin position="20"/>
        <end position="43"/>
    </location>
</feature>